<protein>
    <submittedName>
        <fullName evidence="3">Uncharacterized protein</fullName>
    </submittedName>
</protein>
<evidence type="ECO:0000313" key="3">
    <source>
        <dbReference type="EMBL" id="RII43253.1"/>
    </source>
</evidence>
<evidence type="ECO:0000256" key="1">
    <source>
        <dbReference type="SAM" id="MobiDB-lite"/>
    </source>
</evidence>
<feature type="transmembrane region" description="Helical" evidence="2">
    <location>
        <begin position="75"/>
        <end position="96"/>
    </location>
</feature>
<reference evidence="3 4" key="1">
    <citation type="submission" date="2018-07" db="EMBL/GenBank/DDBJ databases">
        <title>Arthrobacter sp. nov., isolated from raw cow's milk with high bacterial count.</title>
        <authorList>
            <person name="Hahne J."/>
            <person name="Isele D."/>
            <person name="Lipski A."/>
        </authorList>
    </citation>
    <scope>NUCLEOTIDE SEQUENCE [LARGE SCALE GENOMIC DNA]</scope>
    <source>
        <strain evidence="3 4">JZ R-35</strain>
    </source>
</reference>
<feature type="transmembrane region" description="Helical" evidence="2">
    <location>
        <begin position="117"/>
        <end position="144"/>
    </location>
</feature>
<dbReference type="EMBL" id="QQXK01000004">
    <property type="protein sequence ID" value="RII43253.1"/>
    <property type="molecule type" value="Genomic_DNA"/>
</dbReference>
<keyword evidence="2" id="KW-0812">Transmembrane</keyword>
<keyword evidence="2" id="KW-0472">Membrane</keyword>
<comment type="caution">
    <text evidence="3">The sequence shown here is derived from an EMBL/GenBank/DDBJ whole genome shotgun (WGS) entry which is preliminary data.</text>
</comment>
<keyword evidence="2" id="KW-1133">Transmembrane helix</keyword>
<dbReference type="AlphaFoldDB" id="A0A399JCH7"/>
<gene>
    <name evidence="3" type="ORF">DWB68_02800</name>
</gene>
<dbReference type="Proteomes" id="UP000265419">
    <property type="component" value="Unassembled WGS sequence"/>
</dbReference>
<accession>A0A399JCH7</accession>
<sequence length="191" mass="20268">MTQPQWDQNPQDPYAQGRPGMLSGAQPGYRPGQNQPGYLQQPYPGAQPMYVDAYGRPVYPMVKQPTPPGNPAMGIWSTILAVAGSVLCLVSFIWIVGQIEQAVRDRNVDGSVFVQSFFSGFIMAQCILGLALLAALVLGIIATATNKGRGWGIGGIVGSVVGPTVAGYIGMMWIAQKAVEWNNAVQSSLGA</sequence>
<proteinExistence type="predicted"/>
<organism evidence="3 4">
    <name type="scientific">Galactobacter valiniphilus</name>
    <dbReference type="NCBI Taxonomy" id="2676122"/>
    <lineage>
        <taxon>Bacteria</taxon>
        <taxon>Bacillati</taxon>
        <taxon>Actinomycetota</taxon>
        <taxon>Actinomycetes</taxon>
        <taxon>Micrococcales</taxon>
        <taxon>Micrococcaceae</taxon>
        <taxon>Galactobacter</taxon>
    </lineage>
</organism>
<name>A0A399JCH7_9MICC</name>
<feature type="compositionally biased region" description="Polar residues" evidence="1">
    <location>
        <begin position="1"/>
        <end position="11"/>
    </location>
</feature>
<evidence type="ECO:0000256" key="2">
    <source>
        <dbReference type="SAM" id="Phobius"/>
    </source>
</evidence>
<keyword evidence="4" id="KW-1185">Reference proteome</keyword>
<feature type="region of interest" description="Disordered" evidence="1">
    <location>
        <begin position="1"/>
        <end position="38"/>
    </location>
</feature>
<evidence type="ECO:0000313" key="4">
    <source>
        <dbReference type="Proteomes" id="UP000265419"/>
    </source>
</evidence>
<feature type="transmembrane region" description="Helical" evidence="2">
    <location>
        <begin position="150"/>
        <end position="174"/>
    </location>
</feature>
<dbReference type="RefSeq" id="WP_119423625.1">
    <property type="nucleotide sequence ID" value="NZ_QQXK01000004.1"/>
</dbReference>